<organism evidence="1 2">
    <name type="scientific">Lapidilactobacillus achengensis</name>
    <dbReference type="NCBI Taxonomy" id="2486000"/>
    <lineage>
        <taxon>Bacteria</taxon>
        <taxon>Bacillati</taxon>
        <taxon>Bacillota</taxon>
        <taxon>Bacilli</taxon>
        <taxon>Lactobacillales</taxon>
        <taxon>Lactobacillaceae</taxon>
        <taxon>Lapidilactobacillus</taxon>
    </lineage>
</organism>
<accession>A0ABW1UMF1</accession>
<dbReference type="EMBL" id="JBHSSM010000008">
    <property type="protein sequence ID" value="MFC6314528.1"/>
    <property type="molecule type" value="Genomic_DNA"/>
</dbReference>
<reference evidence="2" key="1">
    <citation type="journal article" date="2019" name="Int. J. Syst. Evol. Microbiol.">
        <title>The Global Catalogue of Microorganisms (GCM) 10K type strain sequencing project: providing services to taxonomists for standard genome sequencing and annotation.</title>
        <authorList>
            <consortium name="The Broad Institute Genomics Platform"/>
            <consortium name="The Broad Institute Genome Sequencing Center for Infectious Disease"/>
            <person name="Wu L."/>
            <person name="Ma J."/>
        </authorList>
    </citation>
    <scope>NUCLEOTIDE SEQUENCE [LARGE SCALE GENOMIC DNA]</scope>
    <source>
        <strain evidence="2">CCM 8897</strain>
    </source>
</reference>
<protein>
    <submittedName>
        <fullName evidence="1">Uncharacterized protein</fullName>
    </submittedName>
</protein>
<evidence type="ECO:0000313" key="2">
    <source>
        <dbReference type="Proteomes" id="UP001596310"/>
    </source>
</evidence>
<comment type="caution">
    <text evidence="1">The sequence shown here is derived from an EMBL/GenBank/DDBJ whole genome shotgun (WGS) entry which is preliminary data.</text>
</comment>
<proteinExistence type="predicted"/>
<sequence length="72" mass="7770">MCGNRPIQLIPPELALVHLADFTGVTNLNLVTTNHGRQPRGSPSISHSSPVGVNASMNKITLSGAWRWCSVY</sequence>
<keyword evidence="2" id="KW-1185">Reference proteome</keyword>
<dbReference type="RefSeq" id="WP_125600525.1">
    <property type="nucleotide sequence ID" value="NZ_JBHSSM010000008.1"/>
</dbReference>
<dbReference type="Proteomes" id="UP001596310">
    <property type="component" value="Unassembled WGS sequence"/>
</dbReference>
<name>A0ABW1UMF1_9LACO</name>
<gene>
    <name evidence="1" type="ORF">ACFQHW_02975</name>
</gene>
<evidence type="ECO:0000313" key="1">
    <source>
        <dbReference type="EMBL" id="MFC6314528.1"/>
    </source>
</evidence>